<reference evidence="1" key="1">
    <citation type="submission" date="2020-05" db="UniProtKB">
        <authorList>
            <consortium name="EnsemblMetazoa"/>
        </authorList>
    </citation>
    <scope>IDENTIFICATION</scope>
    <source>
        <strain evidence="1">Yale</strain>
    </source>
</reference>
<accession>A0A1B0GBB3</accession>
<protein>
    <submittedName>
        <fullName evidence="1">Uncharacterized protein</fullName>
    </submittedName>
</protein>
<name>A0A1B0GBB3_GLOMM</name>
<evidence type="ECO:0000313" key="1">
    <source>
        <dbReference type="EnsemblMetazoa" id="GMOY010596-PA"/>
    </source>
</evidence>
<proteinExistence type="predicted"/>
<evidence type="ECO:0000313" key="2">
    <source>
        <dbReference type="Proteomes" id="UP000092444"/>
    </source>
</evidence>
<dbReference type="Proteomes" id="UP000092444">
    <property type="component" value="Unassembled WGS sequence"/>
</dbReference>
<sequence length="142" mass="16356">MDMANTKEVMENYYQQKRARLDAAGYEDKRISPIARLMSVYRTLIGPETFYQTFTETLQLFKQLFGELECNRKRNNLKRKKLYILWKMSTKTSISPVGNSASSANSSPCIADCAAAVRIKKELPSDEIKFQLVHLKLVFTPH</sequence>
<organism evidence="1 2">
    <name type="scientific">Glossina morsitans morsitans</name>
    <name type="common">Savannah tsetse fly</name>
    <dbReference type="NCBI Taxonomy" id="37546"/>
    <lineage>
        <taxon>Eukaryota</taxon>
        <taxon>Metazoa</taxon>
        <taxon>Ecdysozoa</taxon>
        <taxon>Arthropoda</taxon>
        <taxon>Hexapoda</taxon>
        <taxon>Insecta</taxon>
        <taxon>Pterygota</taxon>
        <taxon>Neoptera</taxon>
        <taxon>Endopterygota</taxon>
        <taxon>Diptera</taxon>
        <taxon>Brachycera</taxon>
        <taxon>Muscomorpha</taxon>
        <taxon>Hippoboscoidea</taxon>
        <taxon>Glossinidae</taxon>
        <taxon>Glossina</taxon>
    </lineage>
</organism>
<dbReference type="AlphaFoldDB" id="A0A1B0GBB3"/>
<dbReference type="EnsemblMetazoa" id="GMOY010596-RA">
    <property type="protein sequence ID" value="GMOY010596-PA"/>
    <property type="gene ID" value="GMOY010596"/>
</dbReference>
<dbReference type="EMBL" id="CCAG010011569">
    <property type="status" value="NOT_ANNOTATED_CDS"/>
    <property type="molecule type" value="Genomic_DNA"/>
</dbReference>
<keyword evidence="2" id="KW-1185">Reference proteome</keyword>
<dbReference type="VEuPathDB" id="VectorBase:GMOY010596"/>